<dbReference type="InterPro" id="IPR027417">
    <property type="entry name" value="P-loop_NTPase"/>
</dbReference>
<keyword evidence="6" id="KW-0234">DNA repair</keyword>
<evidence type="ECO:0000256" key="1">
    <source>
        <dbReference type="ARBA" id="ARBA00022490"/>
    </source>
</evidence>
<protein>
    <recommendedName>
        <fullName evidence="6">DNA replication and repair protein RecF</fullName>
    </recommendedName>
</protein>
<organism evidence="8 9">
    <name type="scientific">Acetobacteroides hydrogenigenes</name>
    <dbReference type="NCBI Taxonomy" id="979970"/>
    <lineage>
        <taxon>Bacteria</taxon>
        <taxon>Pseudomonadati</taxon>
        <taxon>Bacteroidota</taxon>
        <taxon>Bacteroidia</taxon>
        <taxon>Bacteroidales</taxon>
        <taxon>Rikenellaceae</taxon>
        <taxon>Acetobacteroides</taxon>
    </lineage>
</organism>
<evidence type="ECO:0000256" key="3">
    <source>
        <dbReference type="ARBA" id="ARBA00022741"/>
    </source>
</evidence>
<dbReference type="GO" id="GO:0006260">
    <property type="term" value="P:DNA replication"/>
    <property type="evidence" value="ECO:0007669"/>
    <property type="project" value="UniProtKB-UniRule"/>
</dbReference>
<evidence type="ECO:0000256" key="5">
    <source>
        <dbReference type="ARBA" id="ARBA00023125"/>
    </source>
</evidence>
<dbReference type="GO" id="GO:0006302">
    <property type="term" value="P:double-strand break repair"/>
    <property type="evidence" value="ECO:0007669"/>
    <property type="project" value="TreeGrafter"/>
</dbReference>
<dbReference type="Pfam" id="PF13175">
    <property type="entry name" value="AAA_15"/>
    <property type="match status" value="1"/>
</dbReference>
<comment type="function">
    <text evidence="6">The RecF protein is involved in DNA metabolism; it is required for DNA replication and normal SOS inducibility. RecF binds preferentially to single-stranded, linear DNA. It also seems to bind ATP.</text>
</comment>
<proteinExistence type="inferred from homology"/>
<dbReference type="PANTHER" id="PTHR32182:SF0">
    <property type="entry name" value="DNA REPLICATION AND REPAIR PROTEIN RECF"/>
    <property type="match status" value="1"/>
</dbReference>
<keyword evidence="4 6" id="KW-0067">ATP-binding</keyword>
<evidence type="ECO:0000313" key="8">
    <source>
        <dbReference type="EMBL" id="TCN66793.1"/>
    </source>
</evidence>
<comment type="similarity">
    <text evidence="6">Belongs to the RecF family.</text>
</comment>
<dbReference type="InterPro" id="IPR042174">
    <property type="entry name" value="RecF_2"/>
</dbReference>
<feature type="domain" description="Endonuclease GajA/Old nuclease/RecF-like AAA" evidence="7">
    <location>
        <begin position="3"/>
        <end position="52"/>
    </location>
</feature>
<dbReference type="GO" id="GO:0005737">
    <property type="term" value="C:cytoplasm"/>
    <property type="evidence" value="ECO:0007669"/>
    <property type="project" value="UniProtKB-SubCell"/>
</dbReference>
<dbReference type="SUPFAM" id="SSF52540">
    <property type="entry name" value="P-loop containing nucleoside triphosphate hydrolases"/>
    <property type="match status" value="1"/>
</dbReference>
<comment type="caution">
    <text evidence="8">The sequence shown here is derived from an EMBL/GenBank/DDBJ whole genome shotgun (WGS) entry which is preliminary data.</text>
</comment>
<dbReference type="Proteomes" id="UP000294830">
    <property type="component" value="Unassembled WGS sequence"/>
</dbReference>
<dbReference type="EMBL" id="SLWB01000008">
    <property type="protein sequence ID" value="TCN66793.1"/>
    <property type="molecule type" value="Genomic_DNA"/>
</dbReference>
<keyword evidence="6" id="KW-0227">DNA damage</keyword>
<dbReference type="InterPro" id="IPR041685">
    <property type="entry name" value="AAA_GajA/Old/RecF-like"/>
</dbReference>
<dbReference type="GO" id="GO:0005524">
    <property type="term" value="F:ATP binding"/>
    <property type="evidence" value="ECO:0007669"/>
    <property type="project" value="UniProtKB-UniRule"/>
</dbReference>
<evidence type="ECO:0000256" key="4">
    <source>
        <dbReference type="ARBA" id="ARBA00022840"/>
    </source>
</evidence>
<accession>A0A4R2EE84</accession>
<dbReference type="InterPro" id="IPR001238">
    <property type="entry name" value="DNA-binding_RecF"/>
</dbReference>
<keyword evidence="6" id="KW-0742">SOS response</keyword>
<dbReference type="PANTHER" id="PTHR32182">
    <property type="entry name" value="DNA REPLICATION AND REPAIR PROTEIN RECF"/>
    <property type="match status" value="1"/>
</dbReference>
<reference evidence="8 9" key="1">
    <citation type="submission" date="2019-03" db="EMBL/GenBank/DDBJ databases">
        <title>Genomic Encyclopedia of Archaeal and Bacterial Type Strains, Phase II (KMG-II): from individual species to whole genera.</title>
        <authorList>
            <person name="Goeker M."/>
        </authorList>
    </citation>
    <scope>NUCLEOTIDE SEQUENCE [LARGE SCALE GENOMIC DNA]</scope>
    <source>
        <strain evidence="8 9">RL-C</strain>
    </source>
</reference>
<feature type="binding site" evidence="6">
    <location>
        <begin position="32"/>
        <end position="39"/>
    </location>
    <ligand>
        <name>ATP</name>
        <dbReference type="ChEBI" id="CHEBI:30616"/>
    </ligand>
</feature>
<dbReference type="AlphaFoldDB" id="A0A4R2EE84"/>
<dbReference type="PROSITE" id="PS00617">
    <property type="entry name" value="RECF_1"/>
    <property type="match status" value="1"/>
</dbReference>
<keyword evidence="3 6" id="KW-0547">Nucleotide-binding</keyword>
<gene>
    <name evidence="6" type="primary">recF</name>
    <name evidence="8" type="ORF">CLV25_108132</name>
</gene>
<dbReference type="HAMAP" id="MF_00365">
    <property type="entry name" value="RecF"/>
    <property type="match status" value="1"/>
</dbReference>
<evidence type="ECO:0000259" key="7">
    <source>
        <dbReference type="Pfam" id="PF13175"/>
    </source>
</evidence>
<dbReference type="GO" id="GO:0003697">
    <property type="term" value="F:single-stranded DNA binding"/>
    <property type="evidence" value="ECO:0007669"/>
    <property type="project" value="UniProtKB-UniRule"/>
</dbReference>
<evidence type="ECO:0000256" key="6">
    <source>
        <dbReference type="HAMAP-Rule" id="MF_00365"/>
    </source>
</evidence>
<keyword evidence="5 6" id="KW-0238">DNA-binding</keyword>
<comment type="subcellular location">
    <subcellularLocation>
        <location evidence="6">Cytoplasm</location>
    </subcellularLocation>
</comment>
<dbReference type="GO" id="GO:0009432">
    <property type="term" value="P:SOS response"/>
    <property type="evidence" value="ECO:0007669"/>
    <property type="project" value="UniProtKB-UniRule"/>
</dbReference>
<dbReference type="InterPro" id="IPR018078">
    <property type="entry name" value="DNA-binding_RecF_CS"/>
</dbReference>
<keyword evidence="9" id="KW-1185">Reference proteome</keyword>
<keyword evidence="1 6" id="KW-0963">Cytoplasm</keyword>
<keyword evidence="2 6" id="KW-0235">DNA replication</keyword>
<dbReference type="Gene3D" id="1.20.1050.90">
    <property type="entry name" value="RecF/RecN/SMC, N-terminal domain"/>
    <property type="match status" value="1"/>
</dbReference>
<sequence>MPMFLSRLNLVNFKNFASVEVEFCPKINCFVGDNGVGKTNMLDAIYFLSMCKSGWLMADSQCVKHGEPFFVVDGIYRRNEGDDKIYCGFKLGSGKVIKKNGKEYDRIADHIGSYPLVQISPADNNLVQESGEERRRFMNLVLSQIDRSYLVALQKYNRLLAHRNKLLKSNFTNGSSYEVLEVIDVQMVEVGSYIYRFRKKFVADLQPIFERYYATISESREVAGISYISHLINDDMKALLLKNYEKDCVLQHTSVGVHRDDLDLLLDGYSAKKMGSQGQQKTLLIALKLAQFELIRQSSGIKPILLLDDIFDKLDPRRVSKMIELVGNDLFGQIFITDSNKHRLEEALGVLLNDAYLFSVADGAVERKDILP</sequence>
<name>A0A4R2EE84_9BACT</name>
<evidence type="ECO:0000313" key="9">
    <source>
        <dbReference type="Proteomes" id="UP000294830"/>
    </source>
</evidence>
<evidence type="ECO:0000256" key="2">
    <source>
        <dbReference type="ARBA" id="ARBA00022705"/>
    </source>
</evidence>
<dbReference type="NCBIfam" id="TIGR00611">
    <property type="entry name" value="recf"/>
    <property type="match status" value="1"/>
</dbReference>
<dbReference type="Gene3D" id="3.40.50.300">
    <property type="entry name" value="P-loop containing nucleotide triphosphate hydrolases"/>
    <property type="match status" value="1"/>
</dbReference>
<dbReference type="GO" id="GO:0000731">
    <property type="term" value="P:DNA synthesis involved in DNA repair"/>
    <property type="evidence" value="ECO:0007669"/>
    <property type="project" value="TreeGrafter"/>
</dbReference>
<dbReference type="RefSeq" id="WP_317129319.1">
    <property type="nucleotide sequence ID" value="NZ_SLWB01000008.1"/>
</dbReference>